<reference evidence="7 8" key="1">
    <citation type="submission" date="2019-02" db="EMBL/GenBank/DDBJ databases">
        <title>Deep-cultivation of Planctomycetes and their phenomic and genomic characterization uncovers novel biology.</title>
        <authorList>
            <person name="Wiegand S."/>
            <person name="Jogler M."/>
            <person name="Boedeker C."/>
            <person name="Pinto D."/>
            <person name="Vollmers J."/>
            <person name="Rivas-Marin E."/>
            <person name="Kohn T."/>
            <person name="Peeters S.H."/>
            <person name="Heuer A."/>
            <person name="Rast P."/>
            <person name="Oberbeckmann S."/>
            <person name="Bunk B."/>
            <person name="Jeske O."/>
            <person name="Meyerdierks A."/>
            <person name="Storesund J.E."/>
            <person name="Kallscheuer N."/>
            <person name="Luecker S."/>
            <person name="Lage O.M."/>
            <person name="Pohl T."/>
            <person name="Merkel B.J."/>
            <person name="Hornburger P."/>
            <person name="Mueller R.-W."/>
            <person name="Bruemmer F."/>
            <person name="Labrenz M."/>
            <person name="Spormann A.M."/>
            <person name="Op Den Camp H."/>
            <person name="Overmann J."/>
            <person name="Amann R."/>
            <person name="Jetten M.S.M."/>
            <person name="Mascher T."/>
            <person name="Medema M.H."/>
            <person name="Devos D.P."/>
            <person name="Kaster A.-K."/>
            <person name="Ovreas L."/>
            <person name="Rohde M."/>
            <person name="Galperin M.Y."/>
            <person name="Jogler C."/>
        </authorList>
    </citation>
    <scope>NUCLEOTIDE SEQUENCE [LARGE SCALE GENOMIC DNA]</scope>
    <source>
        <strain evidence="7 8">Pla52o</strain>
    </source>
</reference>
<dbReference type="InterPro" id="IPR027417">
    <property type="entry name" value="P-loop_NTPase"/>
</dbReference>
<dbReference type="Pfam" id="PF00271">
    <property type="entry name" value="Helicase_C"/>
    <property type="match status" value="1"/>
</dbReference>
<evidence type="ECO:0000256" key="1">
    <source>
        <dbReference type="ARBA" id="ARBA00022801"/>
    </source>
</evidence>
<dbReference type="InterPro" id="IPR000330">
    <property type="entry name" value="SNF2_N"/>
</dbReference>
<keyword evidence="2" id="KW-0863">Zinc-finger</keyword>
<feature type="region of interest" description="Disordered" evidence="3">
    <location>
        <begin position="1"/>
        <end position="49"/>
    </location>
</feature>
<feature type="compositionally biased region" description="Polar residues" evidence="3">
    <location>
        <begin position="1"/>
        <end position="17"/>
    </location>
</feature>
<dbReference type="InterPro" id="IPR001650">
    <property type="entry name" value="Helicase_C-like"/>
</dbReference>
<keyword evidence="8" id="KW-1185">Reference proteome</keyword>
<gene>
    <name evidence="7" type="ORF">Pla52o_25410</name>
</gene>
<dbReference type="CDD" id="cd18012">
    <property type="entry name" value="DEXQc_arch_SWI2_SNF2"/>
    <property type="match status" value="1"/>
</dbReference>
<keyword evidence="2" id="KW-0479">Metal-binding</keyword>
<dbReference type="PROSITE" id="PS51194">
    <property type="entry name" value="HELICASE_CTER"/>
    <property type="match status" value="1"/>
</dbReference>
<dbReference type="GO" id="GO:0008270">
    <property type="term" value="F:zinc ion binding"/>
    <property type="evidence" value="ECO:0007669"/>
    <property type="project" value="UniProtKB-KW"/>
</dbReference>
<feature type="domain" description="Helicase C-terminal" evidence="6">
    <location>
        <begin position="960"/>
        <end position="1121"/>
    </location>
</feature>
<name>A0A5C6CGY8_9BACT</name>
<dbReference type="RefSeq" id="WP_146594805.1">
    <property type="nucleotide sequence ID" value="NZ_SJPT01000004.1"/>
</dbReference>
<dbReference type="EMBL" id="SJPT01000004">
    <property type="protein sequence ID" value="TWU23007.1"/>
    <property type="molecule type" value="Genomic_DNA"/>
</dbReference>
<dbReference type="SMART" id="SM00487">
    <property type="entry name" value="DEXDc"/>
    <property type="match status" value="1"/>
</dbReference>
<dbReference type="Pfam" id="PF00176">
    <property type="entry name" value="SNF2-rel_dom"/>
    <property type="match status" value="1"/>
</dbReference>
<keyword evidence="2" id="KW-0862">Zinc</keyword>
<evidence type="ECO:0000259" key="4">
    <source>
        <dbReference type="PROSITE" id="PS50966"/>
    </source>
</evidence>
<evidence type="ECO:0000256" key="2">
    <source>
        <dbReference type="PROSITE-ProRule" id="PRU00325"/>
    </source>
</evidence>
<organism evidence="7 8">
    <name type="scientific">Novipirellula galeiformis</name>
    <dbReference type="NCBI Taxonomy" id="2528004"/>
    <lineage>
        <taxon>Bacteria</taxon>
        <taxon>Pseudomonadati</taxon>
        <taxon>Planctomycetota</taxon>
        <taxon>Planctomycetia</taxon>
        <taxon>Pirellulales</taxon>
        <taxon>Pirellulaceae</taxon>
        <taxon>Novipirellula</taxon>
    </lineage>
</organism>
<dbReference type="PROSITE" id="PS50966">
    <property type="entry name" value="ZF_SWIM"/>
    <property type="match status" value="1"/>
</dbReference>
<sequence length="1126" mass="126642">MKNGISNKQSLQASRSKPFQPELLPELLPQDSNKPAFLEPPKQDPYQGRRRHREWFDRLIEVNESFPDAITATSPKAALQFVVDQIFSAGEFLGFVYEKDQTFATFVRVDGTHPKAGCTCDVSSGRFPCVHLFDFTNYLLDELEQPNTWLTHTVTKGAFDPGRANYERFQVDRKQQTLRQLDKLLNRESEWSHEKEAFSDAALPPLAVEHTQRLVWDFKFSDGELEVHPLLQQQKKRHDGYTKGRRVSLDRLAHQVELPLSDADRRVAGCIKHAHNPHYGIFTPFLSPLDALSNLVNHPHVQFEGTACKIVRSPLQLTLLRSGELDQWSFVSTDEQGQPEDGTLINTSTAFLRIDQANHVLYLSEMSTENVSLIKELRALGEMESNQIESITEKVRPLQNRISLRLPEAYAGPVVSEEARLALLLRSRRDGALDYGIRFRDAAGHLRRPGAEPMVVSVERDGKTIQIQRHSTDEFRRAHDLVDSLALPIDNHTWLGTISEFHTGLHVIEQLQACELDIEILWDKTSEKPITVLGSLNNANVRVDITSKRNWFGITGECDFGNTKMPLKELLDDLSRSSDDAIQGDFVRIGDGGWARISASLRQRLRSLQEATHTDRQTLKLDATAAPAIRELLEADIQVNATKAWQQCLTRLDRAETLNPTVPKNLDATLRDYQIDGYKWMSRLAEWGVGGILADDMGLGKTLQTLAVLLDRSAAGPALVIAPTSVGFNWAREAERFAPDLNVHLYRETERQEFLPSVGPGSLVVCSYGLTLRDADALAQVQWGTLVLDEAQAIKNSRSKTSKAIAALKSDWIVALTGTPVENHLGELWSLFHVVSPGVFGGWDHFRTRFALPIEKHGDEESRMALANRLKPFVLRRTKAEVLTELPPRTEMNLYVDLSPAERAEYEKVRLEALGEIDQLESLPDNNDPRFKILAMLTRLRQISCHVGLVNEKWSKSSAKLDQLCETLESLREEGHRALVFSQFTAHLALIRAALDARGISYEYLDGSTPAKTRQQAVDRFQEGTADAFLISLKAGGTGLNLTAADYVIHMDPWWNPAVEDQATDRAHRYGQDKPVMVYRIVAKGTIEEEILALHESKRDLVAGVMQGTEAAAKLSNDDLIRMLRQ</sequence>
<dbReference type="PANTHER" id="PTHR10799">
    <property type="entry name" value="SNF2/RAD54 HELICASE FAMILY"/>
    <property type="match status" value="1"/>
</dbReference>
<evidence type="ECO:0000256" key="3">
    <source>
        <dbReference type="SAM" id="MobiDB-lite"/>
    </source>
</evidence>
<evidence type="ECO:0000313" key="7">
    <source>
        <dbReference type="EMBL" id="TWU23007.1"/>
    </source>
</evidence>
<dbReference type="CDD" id="cd18793">
    <property type="entry name" value="SF2_C_SNF"/>
    <property type="match status" value="1"/>
</dbReference>
<dbReference type="SMART" id="SM00490">
    <property type="entry name" value="HELICc"/>
    <property type="match status" value="1"/>
</dbReference>
<dbReference type="Proteomes" id="UP000316304">
    <property type="component" value="Unassembled WGS sequence"/>
</dbReference>
<dbReference type="InterPro" id="IPR007527">
    <property type="entry name" value="Znf_SWIM"/>
</dbReference>
<dbReference type="GO" id="GO:0016787">
    <property type="term" value="F:hydrolase activity"/>
    <property type="evidence" value="ECO:0007669"/>
    <property type="project" value="UniProtKB-KW"/>
</dbReference>
<dbReference type="InterPro" id="IPR014001">
    <property type="entry name" value="Helicase_ATP-bd"/>
</dbReference>
<protein>
    <submittedName>
        <fullName evidence="7">ATP-dependent helicase HepA</fullName>
    </submittedName>
</protein>
<feature type="domain" description="Helicase ATP-binding" evidence="5">
    <location>
        <begin position="682"/>
        <end position="838"/>
    </location>
</feature>
<evidence type="ECO:0000259" key="6">
    <source>
        <dbReference type="PROSITE" id="PS51194"/>
    </source>
</evidence>
<keyword evidence="7" id="KW-0347">Helicase</keyword>
<dbReference type="SUPFAM" id="SSF52540">
    <property type="entry name" value="P-loop containing nucleoside triphosphate hydrolases"/>
    <property type="match status" value="2"/>
</dbReference>
<dbReference type="GO" id="GO:0004386">
    <property type="term" value="F:helicase activity"/>
    <property type="evidence" value="ECO:0007669"/>
    <property type="project" value="UniProtKB-KW"/>
</dbReference>
<dbReference type="InterPro" id="IPR038718">
    <property type="entry name" value="SNF2-like_sf"/>
</dbReference>
<keyword evidence="7" id="KW-0547">Nucleotide-binding</keyword>
<feature type="domain" description="SWIM-type" evidence="4">
    <location>
        <begin position="103"/>
        <end position="140"/>
    </location>
</feature>
<dbReference type="AlphaFoldDB" id="A0A5C6CGY8"/>
<dbReference type="GO" id="GO:0005524">
    <property type="term" value="F:ATP binding"/>
    <property type="evidence" value="ECO:0007669"/>
    <property type="project" value="InterPro"/>
</dbReference>
<dbReference type="OrthoDB" id="9814088at2"/>
<keyword evidence="1" id="KW-0378">Hydrolase</keyword>
<feature type="compositionally biased region" description="Low complexity" evidence="3">
    <location>
        <begin position="18"/>
        <end position="30"/>
    </location>
</feature>
<dbReference type="Gene3D" id="3.40.50.10810">
    <property type="entry name" value="Tandem AAA-ATPase domain"/>
    <property type="match status" value="1"/>
</dbReference>
<keyword evidence="7" id="KW-0067">ATP-binding</keyword>
<comment type="caution">
    <text evidence="7">The sequence shown here is derived from an EMBL/GenBank/DDBJ whole genome shotgun (WGS) entry which is preliminary data.</text>
</comment>
<proteinExistence type="predicted"/>
<evidence type="ECO:0000313" key="8">
    <source>
        <dbReference type="Proteomes" id="UP000316304"/>
    </source>
</evidence>
<accession>A0A5C6CGY8</accession>
<dbReference type="PROSITE" id="PS51192">
    <property type="entry name" value="HELICASE_ATP_BIND_1"/>
    <property type="match status" value="1"/>
</dbReference>
<dbReference type="Gene3D" id="3.40.50.300">
    <property type="entry name" value="P-loop containing nucleotide triphosphate hydrolases"/>
    <property type="match status" value="1"/>
</dbReference>
<dbReference type="InterPro" id="IPR049730">
    <property type="entry name" value="SNF2/RAD54-like_C"/>
</dbReference>
<evidence type="ECO:0000259" key="5">
    <source>
        <dbReference type="PROSITE" id="PS51192"/>
    </source>
</evidence>